<sequence length="290" mass="32444">MPTTFAASSRHYHRKGHVFQRDPAIVSSDCSVPASGVAIPPKQDWPPLHRRRIVRSETLRPASLAPAQRSALFDRLHGVYSETTLGLTRDQLENVLLSADDLRLTLYYGAYGEFAGFTSIGIQCVEHEGKTVATFSPGGFLRRGYHAGVSGILFGLREALRFKLRQPHMPLGCLVRTSSPVVYRLFARTMPRVYPNRMCRTPSDVEALVRAISAGRHYTPVGESPWVVTSVAIPRDGSRMRRLDDDPDVRFFLELNPRFTEGDALLFWVPLNAATIAGGLYRQVRLRLGR</sequence>
<protein>
    <submittedName>
        <fullName evidence="1">Uncharacterized protein</fullName>
    </submittedName>
</protein>
<reference evidence="1 2" key="1">
    <citation type="submission" date="2017-10" db="EMBL/GenBank/DDBJ databases">
        <authorList>
            <consortium name="Urmite Genomes"/>
        </authorList>
    </citation>
    <scope>NUCLEOTIDE SEQUENCE [LARGE SCALE GENOMIC DNA]</scope>
    <source>
        <strain evidence="1 2">FB-527</strain>
    </source>
</reference>
<comment type="caution">
    <text evidence="1">The sequence shown here is derived from an EMBL/GenBank/DDBJ whole genome shotgun (WGS) entry which is preliminary data.</text>
</comment>
<accession>A0A7Z7IQP6</accession>
<proteinExistence type="predicted"/>
<dbReference type="Proteomes" id="UP000554965">
    <property type="component" value="Unassembled WGS sequence"/>
</dbReference>
<gene>
    <name evidence="1" type="ORF">MSIMFB_05564</name>
</gene>
<keyword evidence="2" id="KW-1185">Reference proteome</keyword>
<name>A0A7Z7IQP6_9MYCO</name>
<organism evidence="1 2">
    <name type="scientific">Mycobacterium simulans</name>
    <dbReference type="NCBI Taxonomy" id="627089"/>
    <lineage>
        <taxon>Bacteria</taxon>
        <taxon>Bacillati</taxon>
        <taxon>Actinomycetota</taxon>
        <taxon>Actinomycetes</taxon>
        <taxon>Mycobacteriales</taxon>
        <taxon>Mycobacteriaceae</taxon>
        <taxon>Mycobacterium</taxon>
    </lineage>
</organism>
<dbReference type="EMBL" id="OCTY01000002">
    <property type="protein sequence ID" value="SOJ58084.1"/>
    <property type="molecule type" value="Genomic_DNA"/>
</dbReference>
<evidence type="ECO:0000313" key="1">
    <source>
        <dbReference type="EMBL" id="SOJ58084.1"/>
    </source>
</evidence>
<evidence type="ECO:0000313" key="2">
    <source>
        <dbReference type="Proteomes" id="UP000554965"/>
    </source>
</evidence>
<dbReference type="AlphaFoldDB" id="A0A7Z7IQP6"/>